<feature type="region of interest" description="Disordered" evidence="1">
    <location>
        <begin position="726"/>
        <end position="844"/>
    </location>
</feature>
<keyword evidence="2" id="KW-0472">Membrane</keyword>
<feature type="transmembrane region" description="Helical" evidence="2">
    <location>
        <begin position="146"/>
        <end position="164"/>
    </location>
</feature>
<protein>
    <submittedName>
        <fullName evidence="3">TIGR02302 family protein</fullName>
    </submittedName>
</protein>
<reference evidence="3 4" key="1">
    <citation type="submission" date="2023-11" db="EMBL/GenBank/DDBJ databases">
        <title>Arctic aerobic anoxygenic photoheterotroph Sediminicoccus rosea KRV36 adapts its photosynthesis to long days of polar summer.</title>
        <authorList>
            <person name="Tomasch J."/>
            <person name="Kopejtka K."/>
            <person name="Bily T."/>
            <person name="Gardiner A.T."/>
            <person name="Gardian Z."/>
            <person name="Shivaramu S."/>
            <person name="Koblizek M."/>
            <person name="Engelhardt F."/>
            <person name="Kaftan D."/>
        </authorList>
    </citation>
    <scope>NUCLEOTIDE SEQUENCE [LARGE SCALE GENOMIC DNA]</scope>
    <source>
        <strain evidence="3 4">R-30</strain>
    </source>
</reference>
<feature type="compositionally biased region" description="Basic and acidic residues" evidence="1">
    <location>
        <begin position="599"/>
        <end position="615"/>
    </location>
</feature>
<keyword evidence="4" id="KW-1185">Reference proteome</keyword>
<name>A0ABZ0PIE1_9PROT</name>
<proteinExistence type="predicted"/>
<keyword evidence="2" id="KW-1133">Transmembrane helix</keyword>
<feature type="compositionally biased region" description="Basic and acidic residues" evidence="1">
    <location>
        <begin position="557"/>
        <end position="580"/>
    </location>
</feature>
<evidence type="ECO:0000313" key="4">
    <source>
        <dbReference type="Proteomes" id="UP001305521"/>
    </source>
</evidence>
<gene>
    <name evidence="3" type="ORF">R9Z33_01095</name>
</gene>
<feature type="transmembrane region" description="Helical" evidence="2">
    <location>
        <begin position="21"/>
        <end position="44"/>
    </location>
</feature>
<dbReference type="RefSeq" id="WP_318649454.1">
    <property type="nucleotide sequence ID" value="NZ_CP137852.1"/>
</dbReference>
<feature type="region of interest" description="Disordered" evidence="1">
    <location>
        <begin position="497"/>
        <end position="519"/>
    </location>
</feature>
<dbReference type="InterPro" id="IPR012683">
    <property type="entry name" value="CHP02302_TM"/>
</dbReference>
<feature type="compositionally biased region" description="Basic and acidic residues" evidence="1">
    <location>
        <begin position="625"/>
        <end position="644"/>
    </location>
</feature>
<feature type="region of interest" description="Disordered" evidence="1">
    <location>
        <begin position="544"/>
        <end position="580"/>
    </location>
</feature>
<keyword evidence="2" id="KW-0812">Transmembrane</keyword>
<dbReference type="EMBL" id="CP137852">
    <property type="protein sequence ID" value="WPB85483.1"/>
    <property type="molecule type" value="Genomic_DNA"/>
</dbReference>
<dbReference type="Pfam" id="PF13779">
    <property type="entry name" value="DUF4175"/>
    <property type="match status" value="1"/>
</dbReference>
<sequence length="857" mass="94864">MTAGRLARKRALARAALWWEALWPALWPALGTLGLFGIFALAGLPALLPGWAHVLILAGFAAALVLALRHGFKGFRGPDAAAVDRRLERETGLKHRPLAALQDQPATQDPDGLALWQAHQSRMRRMIGKLRVGTPRPGLAARDPRALRAGVLVAFCAALFAAGGDAPALLARGLTPHFGSPPPAAALRIEAWVTPPAYTGAPPIFLPAQGGSATIPAGSRLQVALSGGPGTALPEIIGLPGLAFEAPITSQGGGGSHTAQAVMQAGARITIRREGTEIVTWNLAVQADAPPIAAFTEVPVRSPRGLALRLPWRTEDDWGVATLRAEFHLAARPDAAPITLEMTLPSAAPKQARGLAQPDLSAHPWAGLPVTLRLIARDGAEQEGRSEEVTLILPERSFNHPVARAIIEIRKGLSLNPGGRMEAMREMDRITQAPEAFEHDAGTLLALRTARGQLQRDRRAEAVGEVQELLWEAALALEEGRDSRTARALAEAQRQLREAMNEAERTPPAENEQQRSEVERRIEQLREAIRRHLEAMAERLQRENAEALPYDPQQRMLDQRDMDRRTRRMEEATRQNRMEDAQRELAELEEMLRALQEGRVARSESPERQRQRERGQQQMGAVQDMVRRQGEMVDQGSRRAEQQEQRAAQQRRLAQPWNQRPGQPGQTTPEQQQQAEQELQRQLQAEARRQRALRRALGELMQQQGDLTGEIPEALGQADQAMREAMEALQQGRDARPAQQEAMRRLQEGGRQMAQQMQRQFGQGQGEGEGEEEGMGEMEMGGEGQDGEQQLGEGRDPLGRRARENTGNADNGSDTRVPDEAEQLRTRRLQDELRRRGAERERPAEELDYIDRLLRRF</sequence>
<accession>A0ABZ0PIE1</accession>
<organism evidence="3 4">
    <name type="scientific">Sediminicoccus rosea</name>
    <dbReference type="NCBI Taxonomy" id="1225128"/>
    <lineage>
        <taxon>Bacteria</taxon>
        <taxon>Pseudomonadati</taxon>
        <taxon>Pseudomonadota</taxon>
        <taxon>Alphaproteobacteria</taxon>
        <taxon>Acetobacterales</taxon>
        <taxon>Roseomonadaceae</taxon>
        <taxon>Sediminicoccus</taxon>
    </lineage>
</organism>
<feature type="compositionally biased region" description="Polar residues" evidence="1">
    <location>
        <begin position="805"/>
        <end position="814"/>
    </location>
</feature>
<feature type="transmembrane region" description="Helical" evidence="2">
    <location>
        <begin position="50"/>
        <end position="68"/>
    </location>
</feature>
<dbReference type="NCBIfam" id="TIGR02302">
    <property type="entry name" value="aProt_lowcomp"/>
    <property type="match status" value="1"/>
</dbReference>
<evidence type="ECO:0000256" key="1">
    <source>
        <dbReference type="SAM" id="MobiDB-lite"/>
    </source>
</evidence>
<feature type="compositionally biased region" description="Low complexity" evidence="1">
    <location>
        <begin position="749"/>
        <end position="762"/>
    </location>
</feature>
<evidence type="ECO:0000313" key="3">
    <source>
        <dbReference type="EMBL" id="WPB85483.1"/>
    </source>
</evidence>
<feature type="compositionally biased region" description="Low complexity" evidence="1">
    <location>
        <begin position="645"/>
        <end position="685"/>
    </location>
</feature>
<feature type="region of interest" description="Disordered" evidence="1">
    <location>
        <begin position="597"/>
        <end position="687"/>
    </location>
</feature>
<evidence type="ECO:0000256" key="2">
    <source>
        <dbReference type="SAM" id="Phobius"/>
    </source>
</evidence>
<feature type="compositionally biased region" description="Basic and acidic residues" evidence="1">
    <location>
        <begin position="816"/>
        <end position="844"/>
    </location>
</feature>
<feature type="compositionally biased region" description="Basic and acidic residues" evidence="1">
    <location>
        <begin position="793"/>
        <end position="804"/>
    </location>
</feature>
<dbReference type="Proteomes" id="UP001305521">
    <property type="component" value="Chromosome"/>
</dbReference>